<accession>A0ABS4II98</accession>
<keyword evidence="2" id="KW-1185">Reference proteome</keyword>
<evidence type="ECO:0000313" key="2">
    <source>
        <dbReference type="Proteomes" id="UP001519345"/>
    </source>
</evidence>
<organism evidence="1 2">
    <name type="scientific">Virgibacillus natechei</name>
    <dbReference type="NCBI Taxonomy" id="1216297"/>
    <lineage>
        <taxon>Bacteria</taxon>
        <taxon>Bacillati</taxon>
        <taxon>Bacillota</taxon>
        <taxon>Bacilli</taxon>
        <taxon>Bacillales</taxon>
        <taxon>Bacillaceae</taxon>
        <taxon>Virgibacillus</taxon>
    </lineage>
</organism>
<sequence length="30" mass="3428">MTINKKEESLKMNNSSLDFQVVHAEGNFIC</sequence>
<proteinExistence type="predicted"/>
<dbReference type="Proteomes" id="UP001519345">
    <property type="component" value="Unassembled WGS sequence"/>
</dbReference>
<dbReference type="EMBL" id="JAGGKX010000015">
    <property type="protein sequence ID" value="MBP1970664.1"/>
    <property type="molecule type" value="Genomic_DNA"/>
</dbReference>
<name>A0ABS4II98_9BACI</name>
<evidence type="ECO:0000313" key="1">
    <source>
        <dbReference type="EMBL" id="MBP1970664.1"/>
    </source>
</evidence>
<gene>
    <name evidence="1" type="ORF">J2Z83_002800</name>
</gene>
<protein>
    <submittedName>
        <fullName evidence="1">Uncharacterized protein</fullName>
    </submittedName>
</protein>
<comment type="caution">
    <text evidence="1">The sequence shown here is derived from an EMBL/GenBank/DDBJ whole genome shotgun (WGS) entry which is preliminary data.</text>
</comment>
<reference evidence="1 2" key="1">
    <citation type="submission" date="2021-03" db="EMBL/GenBank/DDBJ databases">
        <title>Genomic Encyclopedia of Type Strains, Phase IV (KMG-IV): sequencing the most valuable type-strain genomes for metagenomic binning, comparative biology and taxonomic classification.</title>
        <authorList>
            <person name="Goeker M."/>
        </authorList>
    </citation>
    <scope>NUCLEOTIDE SEQUENCE [LARGE SCALE GENOMIC DNA]</scope>
    <source>
        <strain evidence="1 2">DSM 25609</strain>
    </source>
</reference>